<dbReference type="AlphaFoldDB" id="A0A383CZH9"/>
<gene>
    <name evidence="1" type="ORF">METZ01_LOCUS490328</name>
</gene>
<reference evidence="1" key="1">
    <citation type="submission" date="2018-05" db="EMBL/GenBank/DDBJ databases">
        <authorList>
            <person name="Lanie J.A."/>
            <person name="Ng W.-L."/>
            <person name="Kazmierczak K.M."/>
            <person name="Andrzejewski T.M."/>
            <person name="Davidsen T.M."/>
            <person name="Wayne K.J."/>
            <person name="Tettelin H."/>
            <person name="Glass J.I."/>
            <person name="Rusch D."/>
            <person name="Podicherti R."/>
            <person name="Tsui H.-C.T."/>
            <person name="Winkler M.E."/>
        </authorList>
    </citation>
    <scope>NUCLEOTIDE SEQUENCE</scope>
</reference>
<protein>
    <submittedName>
        <fullName evidence="1">Uncharacterized protein</fullName>
    </submittedName>
</protein>
<dbReference type="EMBL" id="UINC01212933">
    <property type="protein sequence ID" value="SVE37474.1"/>
    <property type="molecule type" value="Genomic_DNA"/>
</dbReference>
<accession>A0A383CZH9</accession>
<proteinExistence type="predicted"/>
<feature type="non-terminal residue" evidence="1">
    <location>
        <position position="1"/>
    </location>
</feature>
<name>A0A383CZH9_9ZZZZ</name>
<sequence>GDMMRTCDSIPLLQSVCWAKAPVKKNMIIM</sequence>
<evidence type="ECO:0000313" key="1">
    <source>
        <dbReference type="EMBL" id="SVE37474.1"/>
    </source>
</evidence>
<organism evidence="1">
    <name type="scientific">marine metagenome</name>
    <dbReference type="NCBI Taxonomy" id="408172"/>
    <lineage>
        <taxon>unclassified sequences</taxon>
        <taxon>metagenomes</taxon>
        <taxon>ecological metagenomes</taxon>
    </lineage>
</organism>